<dbReference type="GO" id="GO:0016491">
    <property type="term" value="F:oxidoreductase activity"/>
    <property type="evidence" value="ECO:0007669"/>
    <property type="project" value="UniProtKB-KW"/>
</dbReference>
<dbReference type="GeneID" id="91096054"/>
<evidence type="ECO:0000259" key="9">
    <source>
        <dbReference type="Pfam" id="PF07731"/>
    </source>
</evidence>
<keyword evidence="12" id="KW-1185">Reference proteome</keyword>
<accession>A0AAX4JZ20</accession>
<evidence type="ECO:0000313" key="11">
    <source>
        <dbReference type="EMBL" id="WWC90449.1"/>
    </source>
</evidence>
<evidence type="ECO:0000259" key="8">
    <source>
        <dbReference type="Pfam" id="PF00394"/>
    </source>
</evidence>
<keyword evidence="7" id="KW-0732">Signal</keyword>
<comment type="similarity">
    <text evidence="1">Belongs to the multicopper oxidase family.</text>
</comment>
<dbReference type="InterPro" id="IPR011707">
    <property type="entry name" value="Cu-oxidase-like_N"/>
</dbReference>
<dbReference type="CDD" id="cd13904">
    <property type="entry name" value="CuRO_3_Diphenol_Ox"/>
    <property type="match status" value="1"/>
</dbReference>
<dbReference type="InterPro" id="IPR033138">
    <property type="entry name" value="Cu_oxidase_CS"/>
</dbReference>
<dbReference type="GO" id="GO:0005507">
    <property type="term" value="F:copper ion binding"/>
    <property type="evidence" value="ECO:0007669"/>
    <property type="project" value="InterPro"/>
</dbReference>
<dbReference type="CDD" id="cd13857">
    <property type="entry name" value="CuRO_1_Diphenol_Ox"/>
    <property type="match status" value="1"/>
</dbReference>
<keyword evidence="3" id="KW-0560">Oxidoreductase</keyword>
<dbReference type="Pfam" id="PF00394">
    <property type="entry name" value="Cu-oxidase"/>
    <property type="match status" value="1"/>
</dbReference>
<dbReference type="InterPro" id="IPR011706">
    <property type="entry name" value="Cu-oxidase_C"/>
</dbReference>
<evidence type="ECO:0000259" key="10">
    <source>
        <dbReference type="Pfam" id="PF07732"/>
    </source>
</evidence>
<feature type="domain" description="Plastocyanin-like" evidence="10">
    <location>
        <begin position="89"/>
        <end position="202"/>
    </location>
</feature>
<keyword evidence="6" id="KW-0325">Glycoprotein</keyword>
<feature type="domain" description="Plastocyanin-like" evidence="9">
    <location>
        <begin position="437"/>
        <end position="563"/>
    </location>
</feature>
<feature type="chain" id="PRO_5043971343" description="Laccase" evidence="7">
    <location>
        <begin position="22"/>
        <end position="622"/>
    </location>
</feature>
<dbReference type="RefSeq" id="XP_066077212.1">
    <property type="nucleotide sequence ID" value="XM_066221115.1"/>
</dbReference>
<dbReference type="InterPro" id="IPR008972">
    <property type="entry name" value="Cupredoxin"/>
</dbReference>
<dbReference type="Proteomes" id="UP001355207">
    <property type="component" value="Chromosome 7"/>
</dbReference>
<dbReference type="Pfam" id="PF07732">
    <property type="entry name" value="Cu-oxidase_3"/>
    <property type="match status" value="1"/>
</dbReference>
<evidence type="ECO:0008006" key="13">
    <source>
        <dbReference type="Google" id="ProtNLM"/>
    </source>
</evidence>
<dbReference type="Pfam" id="PF07731">
    <property type="entry name" value="Cu-oxidase_2"/>
    <property type="match status" value="1"/>
</dbReference>
<name>A0AAX4JZ20_9TREE</name>
<dbReference type="PANTHER" id="PTHR11709:SF414">
    <property type="entry name" value="ADR239WP"/>
    <property type="match status" value="1"/>
</dbReference>
<dbReference type="PANTHER" id="PTHR11709">
    <property type="entry name" value="MULTI-COPPER OXIDASE"/>
    <property type="match status" value="1"/>
</dbReference>
<reference evidence="11 12" key="1">
    <citation type="submission" date="2024-01" db="EMBL/GenBank/DDBJ databases">
        <title>Comparative genomics of Cryptococcus and Kwoniella reveals pathogenesis evolution and contrasting modes of karyotype evolution via chromosome fusion or intercentromeric recombination.</title>
        <authorList>
            <person name="Coelho M.A."/>
            <person name="David-Palma M."/>
            <person name="Shea T."/>
            <person name="Bowers K."/>
            <person name="McGinley-Smith S."/>
            <person name="Mohammad A.W."/>
            <person name="Gnirke A."/>
            <person name="Yurkov A.M."/>
            <person name="Nowrousian M."/>
            <person name="Sun S."/>
            <person name="Cuomo C.A."/>
            <person name="Heitman J."/>
        </authorList>
    </citation>
    <scope>NUCLEOTIDE SEQUENCE [LARGE SCALE GENOMIC DNA]</scope>
    <source>
        <strain evidence="11 12">CBS 6074</strain>
    </source>
</reference>
<keyword evidence="2" id="KW-0479">Metal-binding</keyword>
<gene>
    <name evidence="11" type="ORF">L201_005384</name>
</gene>
<evidence type="ECO:0000256" key="2">
    <source>
        <dbReference type="ARBA" id="ARBA00022723"/>
    </source>
</evidence>
<evidence type="ECO:0000256" key="5">
    <source>
        <dbReference type="ARBA" id="ARBA00023157"/>
    </source>
</evidence>
<dbReference type="InterPro" id="IPR045087">
    <property type="entry name" value="Cu-oxidase_fam"/>
</dbReference>
<feature type="signal peptide" evidence="7">
    <location>
        <begin position="1"/>
        <end position="21"/>
    </location>
</feature>
<evidence type="ECO:0000256" key="6">
    <source>
        <dbReference type="ARBA" id="ARBA00023180"/>
    </source>
</evidence>
<evidence type="ECO:0000256" key="7">
    <source>
        <dbReference type="SAM" id="SignalP"/>
    </source>
</evidence>
<keyword evidence="4" id="KW-0186">Copper</keyword>
<dbReference type="AlphaFoldDB" id="A0AAX4JZ20"/>
<protein>
    <recommendedName>
        <fullName evidence="13">Laccase</fullName>
    </recommendedName>
</protein>
<dbReference type="EMBL" id="CP144104">
    <property type="protein sequence ID" value="WWC90449.1"/>
    <property type="molecule type" value="Genomic_DNA"/>
</dbReference>
<feature type="domain" description="Plastocyanin-like" evidence="8">
    <location>
        <begin position="276"/>
        <end position="354"/>
    </location>
</feature>
<proteinExistence type="inferred from homology"/>
<dbReference type="PROSITE" id="PS00079">
    <property type="entry name" value="MULTICOPPER_OXIDASE1"/>
    <property type="match status" value="1"/>
</dbReference>
<dbReference type="Gene3D" id="2.60.40.420">
    <property type="entry name" value="Cupredoxins - blue copper proteins"/>
    <property type="match status" value="4"/>
</dbReference>
<dbReference type="InterPro" id="IPR001117">
    <property type="entry name" value="Cu-oxidase_2nd"/>
</dbReference>
<evidence type="ECO:0000256" key="3">
    <source>
        <dbReference type="ARBA" id="ARBA00023002"/>
    </source>
</evidence>
<sequence length="622" mass="68592">MRNFNTLFISILSLSPLAVISQSSDISSSSHPIDDFLGGIYSDIFGSSANNDPLPSLSATLDTKTLILSTDFKITNVPQIREYNFEFKAVKANPDGYERQIYTINGQFPAPLIEANTGDTIRVHVKNSLDIPQTIHWHGLTQNGSNVMDGVPGVTQCPIPPGGSFTYEFPIVQQYGTYWYHSHFANTMADGLAGPFIVHSPDDPIQRGRDFDEERVLMITDWMHDQSTNIVAALKSEKGYRGSPAAPRGDSILINGVGKANCSDPNYPSGALSHSMLRVSIDQHPFEVVETDTTAINGPTALHEIPIAPAQRYSIIVNSNQGKAGDKFWLRVNVAAGCMDKVRQEGLAIFRYTNDNEEYDDKGELPDSKAWDDLAAYDSPCRDLDDSHTLSPRIPLDAAAKSSQVRVLSSKFGTFAGMTGANVTGFAFNDVSFQNQIWNPILPTVINTGNYTSKNIATVTFDVDGYVDLILNNLDFGIDHPYHLHGNDFQLIKRGNGALTVEQAMNMDLSVKNPLRRDTIFIPGDSYAIIRIRTDNPGVWALHCHIGWHLAVGKLAAVIVRPDEVRKCEQPDKWLGLCAGQNIHEEGPAKRSLPPATGRTRHLESLKEVKNKIIHRRGLKDV</sequence>
<evidence type="ECO:0000256" key="4">
    <source>
        <dbReference type="ARBA" id="ARBA00023008"/>
    </source>
</evidence>
<evidence type="ECO:0000313" key="12">
    <source>
        <dbReference type="Proteomes" id="UP001355207"/>
    </source>
</evidence>
<keyword evidence="5" id="KW-1015">Disulfide bond</keyword>
<evidence type="ECO:0000256" key="1">
    <source>
        <dbReference type="ARBA" id="ARBA00010609"/>
    </source>
</evidence>
<dbReference type="SUPFAM" id="SSF49503">
    <property type="entry name" value="Cupredoxins"/>
    <property type="match status" value="3"/>
</dbReference>
<organism evidence="11 12">
    <name type="scientific">Kwoniella dendrophila CBS 6074</name>
    <dbReference type="NCBI Taxonomy" id="1295534"/>
    <lineage>
        <taxon>Eukaryota</taxon>
        <taxon>Fungi</taxon>
        <taxon>Dikarya</taxon>
        <taxon>Basidiomycota</taxon>
        <taxon>Agaricomycotina</taxon>
        <taxon>Tremellomycetes</taxon>
        <taxon>Tremellales</taxon>
        <taxon>Cryptococcaceae</taxon>
        <taxon>Kwoniella</taxon>
    </lineage>
</organism>